<gene>
    <name evidence="8" type="ORF">SAMN06295964_2974</name>
</gene>
<keyword evidence="3 6" id="KW-1133">Transmembrane helix</keyword>
<evidence type="ECO:0000256" key="6">
    <source>
        <dbReference type="SAM" id="Phobius"/>
    </source>
</evidence>
<comment type="subcellular location">
    <subcellularLocation>
        <location evidence="1">Membrane</location>
    </subcellularLocation>
</comment>
<dbReference type="EC" id="3.4.21.89" evidence="5"/>
<accession>A0A1T4Z7G3</accession>
<keyword evidence="9" id="KW-1185">Reference proteome</keyword>
<dbReference type="InterPro" id="IPR019533">
    <property type="entry name" value="Peptidase_S26"/>
</dbReference>
<dbReference type="SUPFAM" id="SSF51306">
    <property type="entry name" value="LexA/Signal peptidase"/>
    <property type="match status" value="1"/>
</dbReference>
<dbReference type="EMBL" id="LT796768">
    <property type="protein sequence ID" value="SKB09924.1"/>
    <property type="molecule type" value="Genomic_DNA"/>
</dbReference>
<evidence type="ECO:0000313" key="9">
    <source>
        <dbReference type="Proteomes" id="UP000191040"/>
    </source>
</evidence>
<protein>
    <recommendedName>
        <fullName evidence="5">Signal peptidase I</fullName>
        <ecNumber evidence="5">3.4.21.89</ecNumber>
    </recommendedName>
</protein>
<feature type="transmembrane region" description="Helical" evidence="6">
    <location>
        <begin position="161"/>
        <end position="182"/>
    </location>
</feature>
<keyword evidence="4 6" id="KW-0472">Membrane</keyword>
<dbReference type="RefSeq" id="WP_231948902.1">
    <property type="nucleotide sequence ID" value="NZ_LT796768.1"/>
</dbReference>
<dbReference type="Pfam" id="PF10502">
    <property type="entry name" value="Peptidase_S26"/>
    <property type="match status" value="1"/>
</dbReference>
<dbReference type="AlphaFoldDB" id="A0A1T4Z7G3"/>
<evidence type="ECO:0000256" key="3">
    <source>
        <dbReference type="ARBA" id="ARBA00022989"/>
    </source>
</evidence>
<dbReference type="InterPro" id="IPR001733">
    <property type="entry name" value="Peptidase_S26B"/>
</dbReference>
<reference evidence="9" key="1">
    <citation type="submission" date="2017-02" db="EMBL/GenBank/DDBJ databases">
        <authorList>
            <person name="Varghese N."/>
            <person name="Submissions S."/>
        </authorList>
    </citation>
    <scope>NUCLEOTIDE SEQUENCE [LARGE SCALE GENOMIC DNA]</scope>
    <source>
        <strain evidence="9">9H-4</strain>
    </source>
</reference>
<sequence>MTTTVEVMPGAEQRKLPGTLAWLWRVVVWVVLLGSTALLVIAVLIPRLSGATPYTILTGSMRPTMPPGTLVVVKPATIDQIKVGDVVTYQVESGEPTVVTHRVVSVVSSLEGERLLRTQGDDNPVADSDLVRPVQVRGTVWYSVPFLGRLSQLFTGSERQLGVYAAAGGLALYAAWMFGGSLRERMRTRRPSGRSES</sequence>
<dbReference type="GO" id="GO:0004252">
    <property type="term" value="F:serine-type endopeptidase activity"/>
    <property type="evidence" value="ECO:0007669"/>
    <property type="project" value="UniProtKB-UniRule"/>
</dbReference>
<proteinExistence type="predicted"/>
<evidence type="ECO:0000259" key="7">
    <source>
        <dbReference type="Pfam" id="PF10502"/>
    </source>
</evidence>
<dbReference type="InterPro" id="IPR036286">
    <property type="entry name" value="LexA/Signal_pep-like_sf"/>
</dbReference>
<feature type="domain" description="Peptidase S26" evidence="7">
    <location>
        <begin position="35"/>
        <end position="104"/>
    </location>
</feature>
<dbReference type="PANTHER" id="PTHR10806:SF6">
    <property type="entry name" value="SIGNAL PEPTIDASE COMPLEX CATALYTIC SUBUNIT SEC11"/>
    <property type="match status" value="1"/>
</dbReference>
<dbReference type="GO" id="GO:0006465">
    <property type="term" value="P:signal peptide processing"/>
    <property type="evidence" value="ECO:0007669"/>
    <property type="project" value="UniProtKB-UniRule"/>
</dbReference>
<dbReference type="STRING" id="1736691.SAMN06295964_2974"/>
<dbReference type="CDD" id="cd06530">
    <property type="entry name" value="S26_SPase_I"/>
    <property type="match status" value="1"/>
</dbReference>
<keyword evidence="2 6" id="KW-0812">Transmembrane</keyword>
<dbReference type="Proteomes" id="UP000191040">
    <property type="component" value="Chromosome I"/>
</dbReference>
<dbReference type="GO" id="GO:0016020">
    <property type="term" value="C:membrane"/>
    <property type="evidence" value="ECO:0007669"/>
    <property type="project" value="UniProtKB-SubCell"/>
</dbReference>
<evidence type="ECO:0000256" key="5">
    <source>
        <dbReference type="NCBIfam" id="TIGR02228"/>
    </source>
</evidence>
<evidence type="ECO:0000313" key="8">
    <source>
        <dbReference type="EMBL" id="SKB09924.1"/>
    </source>
</evidence>
<evidence type="ECO:0000256" key="1">
    <source>
        <dbReference type="ARBA" id="ARBA00004370"/>
    </source>
</evidence>
<evidence type="ECO:0000256" key="2">
    <source>
        <dbReference type="ARBA" id="ARBA00022692"/>
    </source>
</evidence>
<dbReference type="PANTHER" id="PTHR10806">
    <property type="entry name" value="SIGNAL PEPTIDASE COMPLEX CATALYTIC SUBUNIT SEC11"/>
    <property type="match status" value="1"/>
</dbReference>
<dbReference type="NCBIfam" id="TIGR02228">
    <property type="entry name" value="sigpep_I_arch"/>
    <property type="match status" value="1"/>
</dbReference>
<name>A0A1T4Z7G3_9ACTN</name>
<organism evidence="8 9">
    <name type="scientific">Aeromicrobium choanae</name>
    <dbReference type="NCBI Taxonomy" id="1736691"/>
    <lineage>
        <taxon>Bacteria</taxon>
        <taxon>Bacillati</taxon>
        <taxon>Actinomycetota</taxon>
        <taxon>Actinomycetes</taxon>
        <taxon>Propionibacteriales</taxon>
        <taxon>Nocardioidaceae</taxon>
        <taxon>Aeromicrobium</taxon>
    </lineage>
</organism>
<dbReference type="GO" id="GO:0009003">
    <property type="term" value="F:signal peptidase activity"/>
    <property type="evidence" value="ECO:0007669"/>
    <property type="project" value="UniProtKB-EC"/>
</dbReference>
<feature type="transmembrane region" description="Helical" evidence="6">
    <location>
        <begin position="22"/>
        <end position="45"/>
    </location>
</feature>
<evidence type="ECO:0000256" key="4">
    <source>
        <dbReference type="ARBA" id="ARBA00023136"/>
    </source>
</evidence>